<dbReference type="Proteomes" id="UP000823775">
    <property type="component" value="Unassembled WGS sequence"/>
</dbReference>
<organism evidence="1 2">
    <name type="scientific">Datura stramonium</name>
    <name type="common">Jimsonweed</name>
    <name type="synonym">Common thornapple</name>
    <dbReference type="NCBI Taxonomy" id="4076"/>
    <lineage>
        <taxon>Eukaryota</taxon>
        <taxon>Viridiplantae</taxon>
        <taxon>Streptophyta</taxon>
        <taxon>Embryophyta</taxon>
        <taxon>Tracheophyta</taxon>
        <taxon>Spermatophyta</taxon>
        <taxon>Magnoliopsida</taxon>
        <taxon>eudicotyledons</taxon>
        <taxon>Gunneridae</taxon>
        <taxon>Pentapetalae</taxon>
        <taxon>asterids</taxon>
        <taxon>lamiids</taxon>
        <taxon>Solanales</taxon>
        <taxon>Solanaceae</taxon>
        <taxon>Solanoideae</taxon>
        <taxon>Datureae</taxon>
        <taxon>Datura</taxon>
    </lineage>
</organism>
<protein>
    <submittedName>
        <fullName evidence="1">Uncharacterized protein</fullName>
    </submittedName>
</protein>
<sequence length="328" mass="35572">MIDFFCTQAPKVDIGKSSFVDGTPINTDLKKKLNDFRLHVDVKFGEILRALGHLTKKLEVKKSYFHFVHISFKRKRRMSVVTLGVMVMDVDEDAYKVAPDSTPNVCEVSVGGEKTDVVGGGVHVGESIGDVNVNDQVSQLDFSFFSMRESAIASITQDYYKNKAGSQKQECDLKLNSEKPGDDDFFVDMSESDIALITKVVVYAATTNVNVAVNDEVVVDGSVPRQDVAHPATYVAVEEDDTFGRVAGVSNEPTSGVFVESVAVNESVVDPPSKDATCEALVGQVAYEVPGQATYTFIKSEHDSPECGIPPGSTVGEIGDDDKTFAVY</sequence>
<name>A0ABS8SSL7_DATST</name>
<evidence type="ECO:0000313" key="1">
    <source>
        <dbReference type="EMBL" id="MCD7462014.1"/>
    </source>
</evidence>
<proteinExistence type="predicted"/>
<dbReference type="EMBL" id="JACEIK010000770">
    <property type="protein sequence ID" value="MCD7462014.1"/>
    <property type="molecule type" value="Genomic_DNA"/>
</dbReference>
<keyword evidence="2" id="KW-1185">Reference proteome</keyword>
<evidence type="ECO:0000313" key="2">
    <source>
        <dbReference type="Proteomes" id="UP000823775"/>
    </source>
</evidence>
<comment type="caution">
    <text evidence="1">The sequence shown here is derived from an EMBL/GenBank/DDBJ whole genome shotgun (WGS) entry which is preliminary data.</text>
</comment>
<gene>
    <name evidence="1" type="ORF">HAX54_047581</name>
</gene>
<reference evidence="1 2" key="1">
    <citation type="journal article" date="2021" name="BMC Genomics">
        <title>Datura genome reveals duplications of psychoactive alkaloid biosynthetic genes and high mutation rate following tissue culture.</title>
        <authorList>
            <person name="Rajewski A."/>
            <person name="Carter-House D."/>
            <person name="Stajich J."/>
            <person name="Litt A."/>
        </authorList>
    </citation>
    <scope>NUCLEOTIDE SEQUENCE [LARGE SCALE GENOMIC DNA]</scope>
    <source>
        <strain evidence="1">AR-01</strain>
    </source>
</reference>
<accession>A0ABS8SSL7</accession>